<proteinExistence type="predicted"/>
<name>A0ABW8XZR7_9FLAO</name>
<sequence length="95" mass="11137">MEKKLLNDYLALCVKKQLNLDVDLNNQYDFAENLVSKKTIIAPTFTDEVFSNNELKMFLSSLITELNNENCNTDEIRERLRKLQPLETEELKKIV</sequence>
<keyword evidence="2" id="KW-1185">Reference proteome</keyword>
<dbReference type="EMBL" id="JBELPY010000001">
    <property type="protein sequence ID" value="MFL9832608.1"/>
    <property type="molecule type" value="Genomic_DNA"/>
</dbReference>
<dbReference type="Proteomes" id="UP001629058">
    <property type="component" value="Unassembled WGS sequence"/>
</dbReference>
<comment type="caution">
    <text evidence="1">The sequence shown here is derived from an EMBL/GenBank/DDBJ whole genome shotgun (WGS) entry which is preliminary data.</text>
</comment>
<organism evidence="1 2">
    <name type="scientific">Chryseobacterium terrae</name>
    <dbReference type="NCBI Taxonomy" id="3163299"/>
    <lineage>
        <taxon>Bacteria</taxon>
        <taxon>Pseudomonadati</taxon>
        <taxon>Bacteroidota</taxon>
        <taxon>Flavobacteriia</taxon>
        <taxon>Flavobacteriales</taxon>
        <taxon>Weeksellaceae</taxon>
        <taxon>Chryseobacterium group</taxon>
        <taxon>Chryseobacterium</taxon>
    </lineage>
</organism>
<evidence type="ECO:0000313" key="1">
    <source>
        <dbReference type="EMBL" id="MFL9832608.1"/>
    </source>
</evidence>
<gene>
    <name evidence="1" type="ORF">ABS765_01035</name>
</gene>
<dbReference type="RefSeq" id="WP_408086671.1">
    <property type="nucleotide sequence ID" value="NZ_JBELPY010000001.1"/>
</dbReference>
<accession>A0ABW8XZR7</accession>
<reference evidence="1 2" key="1">
    <citation type="submission" date="2024-06" db="EMBL/GenBank/DDBJ databases">
        <authorList>
            <person name="Kaempfer P."/>
            <person name="Viver T."/>
        </authorList>
    </citation>
    <scope>NUCLEOTIDE SEQUENCE [LARGE SCALE GENOMIC DNA]</scope>
    <source>
        <strain evidence="1 2">ST-37</strain>
    </source>
</reference>
<evidence type="ECO:0000313" key="2">
    <source>
        <dbReference type="Proteomes" id="UP001629058"/>
    </source>
</evidence>
<protein>
    <submittedName>
        <fullName evidence="1">Uncharacterized protein</fullName>
    </submittedName>
</protein>